<dbReference type="GO" id="GO:0003677">
    <property type="term" value="F:DNA binding"/>
    <property type="evidence" value="ECO:0007669"/>
    <property type="project" value="UniProtKB-KW"/>
</dbReference>
<dbReference type="GO" id="GO:0006269">
    <property type="term" value="P:DNA replication, synthesis of primer"/>
    <property type="evidence" value="ECO:0007669"/>
    <property type="project" value="UniProtKB-UniRule"/>
</dbReference>
<keyword evidence="8 12" id="KW-0862">Zinc</keyword>
<keyword evidence="5 12" id="KW-0235">DNA replication</keyword>
<keyword evidence="9" id="KW-0460">Magnesium</keyword>
<dbReference type="GO" id="GO:0000428">
    <property type="term" value="C:DNA-directed RNA polymerase complex"/>
    <property type="evidence" value="ECO:0007669"/>
    <property type="project" value="UniProtKB-KW"/>
</dbReference>
<comment type="similarity">
    <text evidence="12">Belongs to the DnaG primase family.</text>
</comment>
<dbReference type="Pfam" id="PF08275">
    <property type="entry name" value="DNAG_N"/>
    <property type="match status" value="1"/>
</dbReference>
<dbReference type="InterPro" id="IPR006295">
    <property type="entry name" value="DNA_primase_DnaG"/>
</dbReference>
<evidence type="ECO:0000256" key="4">
    <source>
        <dbReference type="ARBA" id="ARBA00022695"/>
    </source>
</evidence>
<dbReference type="EC" id="2.7.7.101" evidence="12"/>
<evidence type="ECO:0000256" key="12">
    <source>
        <dbReference type="HAMAP-Rule" id="MF_00974"/>
    </source>
</evidence>
<evidence type="ECO:0000256" key="11">
    <source>
        <dbReference type="ARBA" id="ARBA00023163"/>
    </source>
</evidence>
<dbReference type="PANTHER" id="PTHR30313:SF2">
    <property type="entry name" value="DNA PRIMASE"/>
    <property type="match status" value="1"/>
</dbReference>
<keyword evidence="1 12" id="KW-0240">DNA-directed RNA polymerase</keyword>
<dbReference type="eggNOG" id="COG0358">
    <property type="taxonomic scope" value="Bacteria"/>
</dbReference>
<feature type="zinc finger region" description="CHC2-type" evidence="12">
    <location>
        <begin position="43"/>
        <end position="67"/>
    </location>
</feature>
<dbReference type="HAMAP" id="MF_00974">
    <property type="entry name" value="DNA_primase_DnaG"/>
    <property type="match status" value="1"/>
</dbReference>
<feature type="coiled-coil region" evidence="13">
    <location>
        <begin position="561"/>
        <end position="597"/>
    </location>
</feature>
<dbReference type="CDD" id="cd03364">
    <property type="entry name" value="TOPRIM_DnaG_primases"/>
    <property type="match status" value="1"/>
</dbReference>
<dbReference type="InterPro" id="IPR002694">
    <property type="entry name" value="Znf_CHC2"/>
</dbReference>
<dbReference type="AlphaFoldDB" id="B3QZV5"/>
<dbReference type="InterPro" id="IPR034151">
    <property type="entry name" value="TOPRIM_DnaG_bac"/>
</dbReference>
<dbReference type="Pfam" id="PF01807">
    <property type="entry name" value="Zn_ribbon_DnaG"/>
    <property type="match status" value="1"/>
</dbReference>
<evidence type="ECO:0000256" key="8">
    <source>
        <dbReference type="ARBA" id="ARBA00022833"/>
    </source>
</evidence>
<sequence>MGTDKLKFKEFINKINTEVPIYDLVQENNVILKKVGKNFMGLCPFHSEKNASFSVSPEKNIAVCMSCKKGGRPISFYKEIKKVSFQYAVSELAQRLNIVDLSKKIFLSNSNNHLYRIIEETMIFFQSNLYDRTFGKKAFKYLEEERKIKDETIKYFKLGYALSHLEENIFNNKIKNKKEFNNFSSLVDYLKKNFSINDLIDLGIIKENEKTGDYYNFFNERLIFPITDHYGKFVGFAGRNLNNNEPIKYLFNTNTKLFNKQELLYQFYENKSEIIKKNQVIIYEGFFEVIVSFQCGIKNTVATMGTNLSIKQIKILSELTKEFIFAYDNDFAGQESFFKLGNYLTKEGFRVKRILFPNGQDPDEYYRQKGTIQFQKFIIDNTEDFLDIKCEELSKKINYFSLDTVEKEKIKSELFSLFYKQNEKIKIHYQSILNNKYNIKIKLFFDKNNNIQKSADIYKVKQLMTTNFLLDVIFDRHYLYINWDRLSKDEKFSNFQQKSPDVLSINDLIYYYYVFLFKEIKKYYDSHPQENSITIKNIDDFFKLYPQASCFIIDLKNKIKIKEINNSIYKYKLKMKNEKKENKKKEILNKVLKLQLQLNNFKLYKD</sequence>
<evidence type="ECO:0000313" key="15">
    <source>
        <dbReference type="EMBL" id="CAP18492.1"/>
    </source>
</evidence>
<accession>B3QZV5</accession>
<dbReference type="GO" id="GO:1990077">
    <property type="term" value="C:primosome complex"/>
    <property type="evidence" value="ECO:0007669"/>
    <property type="project" value="UniProtKB-KW"/>
</dbReference>
<feature type="domain" description="Toprim" evidence="14">
    <location>
        <begin position="278"/>
        <end position="359"/>
    </location>
</feature>
<dbReference type="PROSITE" id="PS50880">
    <property type="entry name" value="TOPRIM"/>
    <property type="match status" value="1"/>
</dbReference>
<evidence type="ECO:0000259" key="14">
    <source>
        <dbReference type="PROSITE" id="PS50880"/>
    </source>
</evidence>
<dbReference type="KEGG" id="pml:ATP_00305"/>
<dbReference type="Gene3D" id="3.40.1360.10">
    <property type="match status" value="1"/>
</dbReference>
<reference evidence="15 16" key="1">
    <citation type="journal article" date="2008" name="BMC Genomics">
        <title>The linear chromosome of the plant-pathogenic mycoplasma 'Candidatus Phytoplasma mali'.</title>
        <authorList>
            <person name="Kube M."/>
            <person name="Schneider B."/>
            <person name="Kuhl H."/>
            <person name="Dandekar T."/>
            <person name="Heitmann K."/>
            <person name="Migdoll A.M."/>
            <person name="Reinhardt R."/>
            <person name="Seemueller E."/>
        </authorList>
    </citation>
    <scope>NUCLEOTIDE SEQUENCE [LARGE SCALE GENOMIC DNA]</scope>
    <source>
        <strain evidence="15 16">AT</strain>
    </source>
</reference>
<dbReference type="InterPro" id="IPR030846">
    <property type="entry name" value="DnaG_bac"/>
</dbReference>
<evidence type="ECO:0000256" key="1">
    <source>
        <dbReference type="ARBA" id="ARBA00022478"/>
    </source>
</evidence>
<dbReference type="Proteomes" id="UP000002020">
    <property type="component" value="Chromosome"/>
</dbReference>
<comment type="domain">
    <text evidence="12">Contains an N-terminal zinc-binding domain, a central core domain that contains the primase activity, and a C-terminal DnaB-binding domain.</text>
</comment>
<keyword evidence="10 12" id="KW-0238">DNA-binding</keyword>
<dbReference type="EMBL" id="CU469464">
    <property type="protein sequence ID" value="CAP18492.1"/>
    <property type="molecule type" value="Genomic_DNA"/>
</dbReference>
<keyword evidence="16" id="KW-1185">Reference proteome</keyword>
<keyword evidence="7 12" id="KW-0863">Zinc-finger</keyword>
<dbReference type="SMART" id="SM00400">
    <property type="entry name" value="ZnF_CHCC"/>
    <property type="match status" value="1"/>
</dbReference>
<dbReference type="HOGENOM" id="CLU_013501_3_2_14"/>
<dbReference type="InterPro" id="IPR006171">
    <property type="entry name" value="TOPRIM_dom"/>
</dbReference>
<dbReference type="GO" id="GO:0003899">
    <property type="term" value="F:DNA-directed RNA polymerase activity"/>
    <property type="evidence" value="ECO:0007669"/>
    <property type="project" value="UniProtKB-UniRule"/>
</dbReference>
<dbReference type="GO" id="GO:0008270">
    <property type="term" value="F:zinc ion binding"/>
    <property type="evidence" value="ECO:0007669"/>
    <property type="project" value="UniProtKB-UniRule"/>
</dbReference>
<keyword evidence="6 12" id="KW-0479">Metal-binding</keyword>
<dbReference type="SUPFAM" id="SSF57783">
    <property type="entry name" value="Zinc beta-ribbon"/>
    <property type="match status" value="1"/>
</dbReference>
<dbReference type="NCBIfam" id="TIGR01391">
    <property type="entry name" value="dnaG"/>
    <property type="match status" value="1"/>
</dbReference>
<dbReference type="InterPro" id="IPR013264">
    <property type="entry name" value="DNAG_N"/>
</dbReference>
<evidence type="ECO:0000256" key="3">
    <source>
        <dbReference type="ARBA" id="ARBA00022679"/>
    </source>
</evidence>
<dbReference type="STRING" id="37692.ATP_00305"/>
<dbReference type="Pfam" id="PF13155">
    <property type="entry name" value="Toprim_2"/>
    <property type="match status" value="1"/>
</dbReference>
<dbReference type="SMART" id="SM00493">
    <property type="entry name" value="TOPRIM"/>
    <property type="match status" value="1"/>
</dbReference>
<dbReference type="GO" id="GO:0005737">
    <property type="term" value="C:cytoplasm"/>
    <property type="evidence" value="ECO:0007669"/>
    <property type="project" value="TreeGrafter"/>
</dbReference>
<evidence type="ECO:0000256" key="6">
    <source>
        <dbReference type="ARBA" id="ARBA00022723"/>
    </source>
</evidence>
<dbReference type="InterPro" id="IPR036977">
    <property type="entry name" value="DNA_primase_Znf_CHC2"/>
</dbReference>
<dbReference type="Gene3D" id="3.90.580.10">
    <property type="entry name" value="Zinc finger, CHC2-type domain"/>
    <property type="match status" value="1"/>
</dbReference>
<evidence type="ECO:0000256" key="2">
    <source>
        <dbReference type="ARBA" id="ARBA00022515"/>
    </source>
</evidence>
<dbReference type="PANTHER" id="PTHR30313">
    <property type="entry name" value="DNA PRIMASE"/>
    <property type="match status" value="1"/>
</dbReference>
<keyword evidence="3 12" id="KW-0808">Transferase</keyword>
<comment type="catalytic activity">
    <reaction evidence="12">
        <text>ssDNA + n NTP = ssDNA/pppN(pN)n-1 hybrid + (n-1) diphosphate.</text>
        <dbReference type="EC" id="2.7.7.101"/>
    </reaction>
</comment>
<evidence type="ECO:0000256" key="9">
    <source>
        <dbReference type="ARBA" id="ARBA00022842"/>
    </source>
</evidence>
<keyword evidence="4 12" id="KW-0548">Nucleotidyltransferase</keyword>
<organism evidence="15 16">
    <name type="scientific">Phytoplasma mali (strain AT)</name>
    <dbReference type="NCBI Taxonomy" id="482235"/>
    <lineage>
        <taxon>Bacteria</taxon>
        <taxon>Bacillati</taxon>
        <taxon>Mycoplasmatota</taxon>
        <taxon>Mollicutes</taxon>
        <taxon>Acholeplasmatales</taxon>
        <taxon>Acholeplasmataceae</taxon>
        <taxon>Candidatus Phytoplasma</taxon>
        <taxon>16SrX (Apple proliferation group)</taxon>
    </lineage>
</organism>
<evidence type="ECO:0000256" key="7">
    <source>
        <dbReference type="ARBA" id="ARBA00022771"/>
    </source>
</evidence>
<dbReference type="InterPro" id="IPR050219">
    <property type="entry name" value="DnaG_primase"/>
</dbReference>
<dbReference type="Gene3D" id="3.90.980.10">
    <property type="entry name" value="DNA primase, catalytic core, N-terminal domain"/>
    <property type="match status" value="1"/>
</dbReference>
<comment type="subunit">
    <text evidence="12">Monomer. Interacts with DnaB.</text>
</comment>
<keyword evidence="13" id="KW-0175">Coiled coil</keyword>
<evidence type="ECO:0000256" key="10">
    <source>
        <dbReference type="ARBA" id="ARBA00023125"/>
    </source>
</evidence>
<comment type="cofactor">
    <cofactor evidence="12">
        <name>Zn(2+)</name>
        <dbReference type="ChEBI" id="CHEBI:29105"/>
    </cofactor>
    <text evidence="12">Binds 1 zinc ion per monomer.</text>
</comment>
<keyword evidence="11 12" id="KW-0804">Transcription</keyword>
<name>B3QZV5_PHYMT</name>
<comment type="function">
    <text evidence="12">RNA polymerase that catalyzes the synthesis of short RNA molecules used as primers for DNA polymerase during DNA replication.</text>
</comment>
<evidence type="ECO:0000313" key="16">
    <source>
        <dbReference type="Proteomes" id="UP000002020"/>
    </source>
</evidence>
<gene>
    <name evidence="15" type="primary">dnaG1</name>
    <name evidence="12" type="synonym">dnaG</name>
    <name evidence="15" type="ordered locus">ATP_00305</name>
</gene>
<dbReference type="SUPFAM" id="SSF56731">
    <property type="entry name" value="DNA primase core"/>
    <property type="match status" value="1"/>
</dbReference>
<dbReference type="InterPro" id="IPR037068">
    <property type="entry name" value="DNA_primase_core_N_sf"/>
</dbReference>
<evidence type="ECO:0000256" key="5">
    <source>
        <dbReference type="ARBA" id="ARBA00022705"/>
    </source>
</evidence>
<proteinExistence type="inferred from homology"/>
<evidence type="ECO:0000256" key="13">
    <source>
        <dbReference type="SAM" id="Coils"/>
    </source>
</evidence>
<protein>
    <recommendedName>
        <fullName evidence="12">DNA primase</fullName>
        <ecNumber evidence="12">2.7.7.101</ecNumber>
    </recommendedName>
</protein>
<keyword evidence="2 12" id="KW-0639">Primosome</keyword>